<name>A0A564IZQ9_9ENTR</name>
<evidence type="ECO:0008006" key="5">
    <source>
        <dbReference type="Google" id="ProtNLM"/>
    </source>
</evidence>
<dbReference type="EMBL" id="CABGHF010000034">
    <property type="protein sequence ID" value="VUS95629.1"/>
    <property type="molecule type" value="Genomic_DNA"/>
</dbReference>
<evidence type="ECO:0000313" key="3">
    <source>
        <dbReference type="Proteomes" id="UP000317652"/>
    </source>
</evidence>
<dbReference type="AlphaFoldDB" id="A0A564IZQ9"/>
<gene>
    <name evidence="2" type="ORF">SB6408_01630</name>
    <name evidence="1" type="ORF">SB6411_01272</name>
</gene>
<keyword evidence="3" id="KW-1185">Reference proteome</keyword>
<proteinExistence type="predicted"/>
<dbReference type="Proteomes" id="UP000317652">
    <property type="component" value="Unassembled WGS sequence"/>
</dbReference>
<dbReference type="SUPFAM" id="SSF53067">
    <property type="entry name" value="Actin-like ATPase domain"/>
    <property type="match status" value="1"/>
</dbReference>
<accession>A0A564IZQ9</accession>
<reference evidence="3 4" key="1">
    <citation type="submission" date="2019-07" db="EMBL/GenBank/DDBJ databases">
        <authorList>
            <person name="Brisse S."/>
            <person name="Rodrigues C."/>
            <person name="Thorpe H."/>
        </authorList>
    </citation>
    <scope>NUCLEOTIDE SEQUENCE [LARGE SCALE GENOMIC DNA]</scope>
    <source>
        <strain evidence="2">SB6408</strain>
        <strain evidence="1">SB6411</strain>
    </source>
</reference>
<dbReference type="RefSeq" id="WP_139538992.1">
    <property type="nucleotide sequence ID" value="NZ_CABEJC010000015.1"/>
</dbReference>
<sequence length="263" mass="29243">MAFRNWRIGMHIQQDHIAIVALLHERSRWALRRWWRIPLMPGIVRHGMVVDADALVSKLQSWRRELPLQHQICIAFPAARTLQKRLPRPQISLRESEQATWIASAMAQQLEMPASSLCVDYLATGAADGWRVTAAQRLDVNVLRHLASRLKLRVVGIVPDASALSAFLPWLPAEIQGLAWRDEDSWLWATADSWGSCLCSENPSFPGMVSQVNAGAFRLCASESPDGQSFDAWSVIHRLQPPLPACGDSFTVALGLAIGACQP</sequence>
<evidence type="ECO:0000313" key="2">
    <source>
        <dbReference type="EMBL" id="VUS95629.1"/>
    </source>
</evidence>
<dbReference type="InterPro" id="IPR043129">
    <property type="entry name" value="ATPase_NBD"/>
</dbReference>
<evidence type="ECO:0000313" key="4">
    <source>
        <dbReference type="Proteomes" id="UP000318370"/>
    </source>
</evidence>
<protein>
    <recommendedName>
        <fullName evidence="5">Pilus assembly protein</fullName>
    </recommendedName>
</protein>
<dbReference type="EMBL" id="CABGGS010000012">
    <property type="protein sequence ID" value="VUS49677.1"/>
    <property type="molecule type" value="Genomic_DNA"/>
</dbReference>
<evidence type="ECO:0000313" key="1">
    <source>
        <dbReference type="EMBL" id="VUS49677.1"/>
    </source>
</evidence>
<dbReference type="Proteomes" id="UP000318370">
    <property type="component" value="Unassembled WGS sequence"/>
</dbReference>
<organism evidence="2 4">
    <name type="scientific">Klebsiella spallanzanii</name>
    <dbReference type="NCBI Taxonomy" id="2587528"/>
    <lineage>
        <taxon>Bacteria</taxon>
        <taxon>Pseudomonadati</taxon>
        <taxon>Pseudomonadota</taxon>
        <taxon>Gammaproteobacteria</taxon>
        <taxon>Enterobacterales</taxon>
        <taxon>Enterobacteriaceae</taxon>
        <taxon>Klebsiella/Raoultella group</taxon>
        <taxon>Klebsiella</taxon>
    </lineage>
</organism>